<feature type="region of interest" description="Disordered" evidence="1">
    <location>
        <begin position="1"/>
        <end position="51"/>
    </location>
</feature>
<evidence type="ECO:0000313" key="3">
    <source>
        <dbReference type="Proteomes" id="UP000053096"/>
    </source>
</evidence>
<reference evidence="2 3" key="1">
    <citation type="submission" date="2015-09" db="EMBL/GenBank/DDBJ databases">
        <authorList>
            <person name="Jackson K.R."/>
            <person name="Lunt B.L."/>
            <person name="Fisher J.N.B."/>
            <person name="Gardner A.V."/>
            <person name="Bailey M.E."/>
            <person name="Deus L.M."/>
            <person name="Earl A.S."/>
            <person name="Gibby P.D."/>
            <person name="Hartmann K.A."/>
            <person name="Liu J.E."/>
            <person name="Manci A.M."/>
            <person name="Nielsen D.A."/>
            <person name="Solomon M.B."/>
            <person name="Breakwell D.P."/>
            <person name="Burnett S.H."/>
            <person name="Grose J.H."/>
        </authorList>
    </citation>
    <scope>NUCLEOTIDE SEQUENCE [LARGE SCALE GENOMIC DNA]</scope>
    <source>
        <strain evidence="2 3">2789STDY5608636</strain>
    </source>
</reference>
<dbReference type="AlphaFoldDB" id="A0A0M7GM40"/>
<accession>A0A0M7GM40</accession>
<dbReference type="Proteomes" id="UP000053096">
    <property type="component" value="Unassembled WGS sequence"/>
</dbReference>
<name>A0A0M7GM40_9BORD</name>
<organism evidence="2 3">
    <name type="scientific">Bordetella pseudohinzii</name>
    <dbReference type="NCBI Taxonomy" id="1331258"/>
    <lineage>
        <taxon>Bacteria</taxon>
        <taxon>Pseudomonadati</taxon>
        <taxon>Pseudomonadota</taxon>
        <taxon>Betaproteobacteria</taxon>
        <taxon>Burkholderiales</taxon>
        <taxon>Alcaligenaceae</taxon>
        <taxon>Bordetella</taxon>
    </lineage>
</organism>
<sequence length="308" mass="33230">MARGQQLGHGRLIDERAPGNVDEGRAARQTHEALPVEQAPGLRRERQHHHQDIGLRQHRVQAVHAGVAVYALDLARAARPAEHRKTLAAQLLRGAGAQFAQTQHGDLPFLGRAGMAVGPFAAAVGLFEIGDVARMAQGGKQHIARHHAGHVGIGDARDRNAGRQIVAAHQRVHAGAEIDDQAQIGHPGKKARGRFPGQGVVHGRRIIDLIGADDAQIRYLRMQGIAPGAEIVELAIENQRTGRRRAHARASAWSLYQARHGFDRQFIAFAAQPRDHAVGGLGDIGVVSERLAPPDIAHVDFDNPAREG</sequence>
<feature type="compositionally biased region" description="Basic and acidic residues" evidence="1">
    <location>
        <begin position="11"/>
        <end position="31"/>
    </location>
</feature>
<gene>
    <name evidence="2" type="ORF">ERS370011_03123</name>
</gene>
<evidence type="ECO:0000256" key="1">
    <source>
        <dbReference type="SAM" id="MobiDB-lite"/>
    </source>
</evidence>
<protein>
    <submittedName>
        <fullName evidence="2">Uncharacterized protein</fullName>
    </submittedName>
</protein>
<evidence type="ECO:0000313" key="2">
    <source>
        <dbReference type="EMBL" id="CUI97161.1"/>
    </source>
</evidence>
<proteinExistence type="predicted"/>
<dbReference type="EMBL" id="CYTV01000009">
    <property type="protein sequence ID" value="CUI97161.1"/>
    <property type="molecule type" value="Genomic_DNA"/>
</dbReference>